<proteinExistence type="predicted"/>
<evidence type="ECO:0000313" key="2">
    <source>
        <dbReference type="EMBL" id="GGL37499.1"/>
    </source>
</evidence>
<dbReference type="AlphaFoldDB" id="A0A830F3P8"/>
<dbReference type="Pfam" id="PF12697">
    <property type="entry name" value="Abhydrolase_6"/>
    <property type="match status" value="1"/>
</dbReference>
<dbReference type="PANTHER" id="PTHR46438">
    <property type="entry name" value="ALPHA/BETA-HYDROLASES SUPERFAMILY PROTEIN"/>
    <property type="match status" value="1"/>
</dbReference>
<dbReference type="InterPro" id="IPR029058">
    <property type="entry name" value="AB_hydrolase_fold"/>
</dbReference>
<feature type="domain" description="AB hydrolase-1" evidence="1">
    <location>
        <begin position="62"/>
        <end position="302"/>
    </location>
</feature>
<comment type="caution">
    <text evidence="2">The sequence shown here is derived from an EMBL/GenBank/DDBJ whole genome shotgun (WGS) entry which is preliminary data.</text>
</comment>
<sequence length="311" mass="32888">MRLLKTVGAVAGAASVAALADRALESYAGDLDAPLPGRRGTFRWRGLDVAYTESGDASDPTVVLLHGVNAAGSSGEYREIWAALAEEYHVVAPDFPGFGCSDRPALDYDGEFYTEFVAAFLAEYDDPAVIAASLAGAYVAGALDHDGVDPRALVLVCPSTGAMPGPNPWARGVARAPLVGDLLVDLATSRYSIRRSNADHGYYDVSNADEAWLDYQWRSAHQRGAKHAVAAFVGGYLNVDLDLREALSAFDGPLTVVWGAGAETTTPEEGRALAEAVEADFIEIARTALVPHAERPGAFANAIHGRLEADE</sequence>
<dbReference type="EMBL" id="BMPF01000003">
    <property type="protein sequence ID" value="GGL37499.1"/>
    <property type="molecule type" value="Genomic_DNA"/>
</dbReference>
<dbReference type="PANTHER" id="PTHR46438:SF2">
    <property type="entry name" value="ALPHA_BETA-HYDROLASES SUPERFAMILY PROTEIN"/>
    <property type="match status" value="1"/>
</dbReference>
<keyword evidence="3" id="KW-1185">Reference proteome</keyword>
<gene>
    <name evidence="2" type="ORF">GCM10009037_21300</name>
</gene>
<evidence type="ECO:0000313" key="3">
    <source>
        <dbReference type="Proteomes" id="UP000628840"/>
    </source>
</evidence>
<protein>
    <submittedName>
        <fullName evidence="2">Alpha/beta hydrolase</fullName>
    </submittedName>
</protein>
<dbReference type="Proteomes" id="UP000628840">
    <property type="component" value="Unassembled WGS sequence"/>
</dbReference>
<evidence type="ECO:0000259" key="1">
    <source>
        <dbReference type="Pfam" id="PF12697"/>
    </source>
</evidence>
<dbReference type="InterPro" id="IPR000073">
    <property type="entry name" value="AB_hydrolase_1"/>
</dbReference>
<name>A0A830F3P8_9EURY</name>
<dbReference type="RefSeq" id="WP_188883733.1">
    <property type="nucleotide sequence ID" value="NZ_BMPF01000003.1"/>
</dbReference>
<reference evidence="2 3" key="1">
    <citation type="journal article" date="2019" name="Int. J. Syst. Evol. Microbiol.">
        <title>The Global Catalogue of Microorganisms (GCM) 10K type strain sequencing project: providing services to taxonomists for standard genome sequencing and annotation.</title>
        <authorList>
            <consortium name="The Broad Institute Genomics Platform"/>
            <consortium name="The Broad Institute Genome Sequencing Center for Infectious Disease"/>
            <person name="Wu L."/>
            <person name="Ma J."/>
        </authorList>
    </citation>
    <scope>NUCLEOTIDE SEQUENCE [LARGE SCALE GENOMIC DNA]</scope>
    <source>
        <strain evidence="2 3">JCM 19585</strain>
    </source>
</reference>
<dbReference type="GO" id="GO:0016787">
    <property type="term" value="F:hydrolase activity"/>
    <property type="evidence" value="ECO:0007669"/>
    <property type="project" value="UniProtKB-KW"/>
</dbReference>
<keyword evidence="2" id="KW-0378">Hydrolase</keyword>
<dbReference type="SUPFAM" id="SSF53474">
    <property type="entry name" value="alpha/beta-Hydrolases"/>
    <property type="match status" value="1"/>
</dbReference>
<accession>A0A830F3P8</accession>
<organism evidence="2 3">
    <name type="scientific">Halarchaeum grantii</name>
    <dbReference type="NCBI Taxonomy" id="1193105"/>
    <lineage>
        <taxon>Archaea</taxon>
        <taxon>Methanobacteriati</taxon>
        <taxon>Methanobacteriota</taxon>
        <taxon>Stenosarchaea group</taxon>
        <taxon>Halobacteria</taxon>
        <taxon>Halobacteriales</taxon>
        <taxon>Halobacteriaceae</taxon>
    </lineage>
</organism>
<dbReference type="OrthoDB" id="194600at2157"/>
<dbReference type="Gene3D" id="3.40.50.1820">
    <property type="entry name" value="alpha/beta hydrolase"/>
    <property type="match status" value="1"/>
</dbReference>